<evidence type="ECO:0000256" key="6">
    <source>
        <dbReference type="SAM" id="Phobius"/>
    </source>
</evidence>
<feature type="transmembrane region" description="Helical" evidence="6">
    <location>
        <begin position="39"/>
        <end position="58"/>
    </location>
</feature>
<dbReference type="Proteomes" id="UP000824055">
    <property type="component" value="Unassembled WGS sequence"/>
</dbReference>
<dbReference type="EMBL" id="DXBE01000056">
    <property type="protein sequence ID" value="HIZ69752.1"/>
    <property type="molecule type" value="Genomic_DNA"/>
</dbReference>
<dbReference type="PROSITE" id="PS51257">
    <property type="entry name" value="PROKAR_LIPOPROTEIN"/>
    <property type="match status" value="1"/>
</dbReference>
<feature type="transmembrane region" description="Helical" evidence="6">
    <location>
        <begin position="568"/>
        <end position="585"/>
    </location>
</feature>
<evidence type="ECO:0000313" key="9">
    <source>
        <dbReference type="EMBL" id="HIZ69752.1"/>
    </source>
</evidence>
<evidence type="ECO:0000313" key="10">
    <source>
        <dbReference type="Proteomes" id="UP000824055"/>
    </source>
</evidence>
<dbReference type="PANTHER" id="PTHR30071">
    <property type="entry name" value="HEME EXPORTER PROTEIN C"/>
    <property type="match status" value="1"/>
</dbReference>
<comment type="subcellular location">
    <subcellularLocation>
        <location evidence="1">Membrane</location>
        <topology evidence="1">Multi-pass membrane protein</topology>
    </subcellularLocation>
</comment>
<feature type="transmembrane region" description="Helical" evidence="6">
    <location>
        <begin position="543"/>
        <end position="561"/>
    </location>
</feature>
<dbReference type="GO" id="GO:0020037">
    <property type="term" value="F:heme binding"/>
    <property type="evidence" value="ECO:0007669"/>
    <property type="project" value="InterPro"/>
</dbReference>
<keyword evidence="2 6" id="KW-0812">Transmembrane</keyword>
<evidence type="ECO:0000256" key="2">
    <source>
        <dbReference type="ARBA" id="ARBA00022692"/>
    </source>
</evidence>
<evidence type="ECO:0000259" key="8">
    <source>
        <dbReference type="Pfam" id="PF05140"/>
    </source>
</evidence>
<gene>
    <name evidence="9" type="primary">ccsA</name>
    <name evidence="9" type="ORF">H9966_07735</name>
</gene>
<evidence type="ECO:0000256" key="3">
    <source>
        <dbReference type="ARBA" id="ARBA00022748"/>
    </source>
</evidence>
<dbReference type="GO" id="GO:0017004">
    <property type="term" value="P:cytochrome complex assembly"/>
    <property type="evidence" value="ECO:0007669"/>
    <property type="project" value="UniProtKB-KW"/>
</dbReference>
<feature type="transmembrane region" description="Helical" evidence="6">
    <location>
        <begin position="65"/>
        <end position="86"/>
    </location>
</feature>
<organism evidence="9 10">
    <name type="scientific">Candidatus Prevotella avicola</name>
    <dbReference type="NCBI Taxonomy" id="2838738"/>
    <lineage>
        <taxon>Bacteria</taxon>
        <taxon>Pseudomonadati</taxon>
        <taxon>Bacteroidota</taxon>
        <taxon>Bacteroidia</taxon>
        <taxon>Bacteroidales</taxon>
        <taxon>Prevotellaceae</taxon>
        <taxon>Prevotella</taxon>
    </lineage>
</organism>
<feature type="domain" description="Cytochrome c assembly protein" evidence="7">
    <location>
        <begin position="540"/>
        <end position="743"/>
    </location>
</feature>
<feature type="transmembrane region" description="Helical" evidence="6">
    <location>
        <begin position="473"/>
        <end position="494"/>
    </location>
</feature>
<dbReference type="InterPro" id="IPR007816">
    <property type="entry name" value="ResB-like_domain"/>
</dbReference>
<comment type="caution">
    <text evidence="9">The sequence shown here is derived from an EMBL/GenBank/DDBJ whole genome shotgun (WGS) entry which is preliminary data.</text>
</comment>
<feature type="domain" description="ResB-like" evidence="8">
    <location>
        <begin position="63"/>
        <end position="184"/>
    </location>
</feature>
<keyword evidence="5 6" id="KW-0472">Membrane</keyword>
<evidence type="ECO:0000256" key="4">
    <source>
        <dbReference type="ARBA" id="ARBA00022989"/>
    </source>
</evidence>
<name>A0A9D2FZP2_9BACT</name>
<reference evidence="9" key="1">
    <citation type="journal article" date="2021" name="PeerJ">
        <title>Extensive microbial diversity within the chicken gut microbiome revealed by metagenomics and culture.</title>
        <authorList>
            <person name="Gilroy R."/>
            <person name="Ravi A."/>
            <person name="Getino M."/>
            <person name="Pursley I."/>
            <person name="Horton D.L."/>
            <person name="Alikhan N.F."/>
            <person name="Baker D."/>
            <person name="Gharbi K."/>
            <person name="Hall N."/>
            <person name="Watson M."/>
            <person name="Adriaenssens E.M."/>
            <person name="Foster-Nyarko E."/>
            <person name="Jarju S."/>
            <person name="Secka A."/>
            <person name="Antonio M."/>
            <person name="Oren A."/>
            <person name="Chaudhuri R.R."/>
            <person name="La Ragione R."/>
            <person name="Hildebrand F."/>
            <person name="Pallen M.J."/>
        </authorList>
    </citation>
    <scope>NUCLEOTIDE SEQUENCE</scope>
    <source>
        <strain evidence="9">ChiHecec3B27-8219</strain>
    </source>
</reference>
<evidence type="ECO:0000256" key="5">
    <source>
        <dbReference type="ARBA" id="ARBA00023136"/>
    </source>
</evidence>
<dbReference type="GO" id="GO:0005886">
    <property type="term" value="C:plasma membrane"/>
    <property type="evidence" value="ECO:0007669"/>
    <property type="project" value="TreeGrafter"/>
</dbReference>
<dbReference type="Pfam" id="PF01578">
    <property type="entry name" value="Cytochrom_C_asm"/>
    <property type="match status" value="1"/>
</dbReference>
<evidence type="ECO:0000259" key="7">
    <source>
        <dbReference type="Pfam" id="PF01578"/>
    </source>
</evidence>
<reference evidence="9" key="2">
    <citation type="submission" date="2021-04" db="EMBL/GenBank/DDBJ databases">
        <authorList>
            <person name="Gilroy R."/>
        </authorList>
    </citation>
    <scope>NUCLEOTIDE SEQUENCE</scope>
    <source>
        <strain evidence="9">ChiHecec3B27-8219</strain>
    </source>
</reference>
<protein>
    <submittedName>
        <fullName evidence="9">Cytochrome c biogenesis protein CcsA</fullName>
    </submittedName>
</protein>
<dbReference type="Pfam" id="PF05140">
    <property type="entry name" value="ResB"/>
    <property type="match status" value="1"/>
</dbReference>
<dbReference type="InterPro" id="IPR045062">
    <property type="entry name" value="Cyt_c_biogenesis_CcsA/CcmC"/>
</dbReference>
<feature type="transmembrane region" description="Helical" evidence="6">
    <location>
        <begin position="655"/>
        <end position="679"/>
    </location>
</feature>
<dbReference type="PANTHER" id="PTHR30071:SF1">
    <property type="entry name" value="CYTOCHROME B_B6 PROTEIN-RELATED"/>
    <property type="match status" value="1"/>
</dbReference>
<accession>A0A9D2FZP2</accession>
<dbReference type="InterPro" id="IPR002541">
    <property type="entry name" value="Cyt_c_assembly"/>
</dbReference>
<keyword evidence="4 6" id="KW-1133">Transmembrane helix</keyword>
<keyword evidence="3" id="KW-0201">Cytochrome c-type biogenesis</keyword>
<sequence>MLKRIVAFLYVTVIACMAIATFAEKYRGTDFIHSAVYGSWWFVTLWAALAIMGTAYFLRRKIRRGSIVILHLSLVIILLGASLTYLTGWRGAIKLRLKADVDTYYIMDSRGEVSEHKLPFKLRLEQFHVRYHEGTEAEADYESVFTIIEEGQETKASVSMNNIFKYKGIRFYQMSYDHDKRGSVLAMNSDPWGIPVTYTGYGLLFLSLVWMVLDPRGTFRQLLRSDLVRKGALTALAIFACVPAAQAVKVLPRETAEKFGSLYIMYNNRICPVETFAIDFTKKLCGKTSYQGYTAEQVLTGFLFYSEEWTREPIVAVKGKELREALSLPRRCAVNDFFNYERGGYILGPYIQQYYSGQQDKAPRQAADLDGRLMMVMDLSRGKPLKMFPVNAGKNVAWYAPTDNVPDSLAPGEERAFIANVLTLFRHEVEQGDIARANQILDKILKYQRQGGGSTLPSETRWQAERLYNSIPFATLLFMFNLGVGLFLFVLTLWGMSRGSHSPRLLYRPFLGWTLLSLPFLALTLCLGLRWTVSGRVPMANGYETMLTMAWFVMALSLVAYSRFRMALPFGLMMSGFFLLVSHINQMDPQIGHVMPVLSSPLLSLHVSVIMMGFALLSLTFVCGVTALLVHGMKGKRGKEGLGQQLGSLTILSRLMLYPALALLAIGIFVGAIWANISWGTYWSWDAKETWGLITLMVYAVAAHQGSLPFLRHPVGYHLFMTLAFLSIVMTYFGVNYFLGGMHSYA</sequence>
<proteinExistence type="predicted"/>
<feature type="transmembrane region" description="Helical" evidence="6">
    <location>
        <begin position="718"/>
        <end position="739"/>
    </location>
</feature>
<feature type="transmembrane region" description="Helical" evidence="6">
    <location>
        <begin position="605"/>
        <end position="630"/>
    </location>
</feature>
<dbReference type="AlphaFoldDB" id="A0A9D2FZP2"/>
<evidence type="ECO:0000256" key="1">
    <source>
        <dbReference type="ARBA" id="ARBA00004141"/>
    </source>
</evidence>
<feature type="transmembrane region" description="Helical" evidence="6">
    <location>
        <begin position="506"/>
        <end position="531"/>
    </location>
</feature>